<name>A0ABP8X530_9PSEU</name>
<keyword evidence="1" id="KW-0732">Signal</keyword>
<dbReference type="Pfam" id="PF04069">
    <property type="entry name" value="OpuAC"/>
    <property type="match status" value="1"/>
</dbReference>
<protein>
    <submittedName>
        <fullName evidence="3">Glycine betaine ABC transporter substrate-binding protein</fullName>
    </submittedName>
</protein>
<feature type="signal peptide" evidence="1">
    <location>
        <begin position="1"/>
        <end position="24"/>
    </location>
</feature>
<reference evidence="4" key="1">
    <citation type="journal article" date="2019" name="Int. J. Syst. Evol. Microbiol.">
        <title>The Global Catalogue of Microorganisms (GCM) 10K type strain sequencing project: providing services to taxonomists for standard genome sequencing and annotation.</title>
        <authorList>
            <consortium name="The Broad Institute Genomics Platform"/>
            <consortium name="The Broad Institute Genome Sequencing Center for Infectious Disease"/>
            <person name="Wu L."/>
            <person name="Ma J."/>
        </authorList>
    </citation>
    <scope>NUCLEOTIDE SEQUENCE [LARGE SCALE GENOMIC DNA]</scope>
    <source>
        <strain evidence="4">JCM 18055</strain>
    </source>
</reference>
<dbReference type="Gene3D" id="3.40.190.100">
    <property type="entry name" value="Glycine betaine-binding periplasmic protein, domain 2"/>
    <property type="match status" value="1"/>
</dbReference>
<dbReference type="InterPro" id="IPR007210">
    <property type="entry name" value="ABC_Gly_betaine_transp_sub-bd"/>
</dbReference>
<evidence type="ECO:0000313" key="4">
    <source>
        <dbReference type="Proteomes" id="UP001500325"/>
    </source>
</evidence>
<feature type="domain" description="ABC-type glycine betaine transport system substrate-binding" evidence="2">
    <location>
        <begin position="45"/>
        <end position="310"/>
    </location>
</feature>
<organism evidence="3 4">
    <name type="scientific">Pseudonocardia yuanmonensis</name>
    <dbReference type="NCBI Taxonomy" id="1095914"/>
    <lineage>
        <taxon>Bacteria</taxon>
        <taxon>Bacillati</taxon>
        <taxon>Actinomycetota</taxon>
        <taxon>Actinomycetes</taxon>
        <taxon>Pseudonocardiales</taxon>
        <taxon>Pseudonocardiaceae</taxon>
        <taxon>Pseudonocardia</taxon>
    </lineage>
</organism>
<evidence type="ECO:0000259" key="2">
    <source>
        <dbReference type="Pfam" id="PF04069"/>
    </source>
</evidence>
<gene>
    <name evidence="3" type="ORF">GCM10023215_42460</name>
</gene>
<dbReference type="EMBL" id="BAABIC010000014">
    <property type="protein sequence ID" value="GAA4699406.1"/>
    <property type="molecule type" value="Genomic_DNA"/>
</dbReference>
<evidence type="ECO:0000313" key="3">
    <source>
        <dbReference type="EMBL" id="GAA4699406.1"/>
    </source>
</evidence>
<evidence type="ECO:0000256" key="1">
    <source>
        <dbReference type="SAM" id="SignalP"/>
    </source>
</evidence>
<sequence>MLRTSARRRAGAVLCSLGIAAVLAACGGGGTSGSTSGSGSGGGMTVKAGEFPWSAATLTNAILTEVAAQHPELGVSQIDTTALGPAPAWAGAQRGDVDLLAEVALPNQQQLADQAKDRMSLVHQTYGGAAQGWFVPRYATEPGQPLAGLTSVTQLNDYAAALGNKLVDADPSFITTQQNAKRLAGYGLTLQQVTSSEAAQLAELKRAYDRKQPILVYLYHPHWVFTQFDMVQLTEPTPYQPDCFTTGNGACAMPDYSAWTAASTTLQQQAPKFYAMLQKFEIPVADVEAMQKSVDVDKQPADQVAKQWLAANQQRVQQWLAG</sequence>
<accession>A0ABP8X530</accession>
<feature type="chain" id="PRO_5045785667" evidence="1">
    <location>
        <begin position="25"/>
        <end position="322"/>
    </location>
</feature>
<dbReference type="Gene3D" id="3.40.190.10">
    <property type="entry name" value="Periplasmic binding protein-like II"/>
    <property type="match status" value="1"/>
</dbReference>
<dbReference type="PROSITE" id="PS51257">
    <property type="entry name" value="PROKAR_LIPOPROTEIN"/>
    <property type="match status" value="1"/>
</dbReference>
<dbReference type="Proteomes" id="UP001500325">
    <property type="component" value="Unassembled WGS sequence"/>
</dbReference>
<keyword evidence="4" id="KW-1185">Reference proteome</keyword>
<comment type="caution">
    <text evidence="3">The sequence shown here is derived from an EMBL/GenBank/DDBJ whole genome shotgun (WGS) entry which is preliminary data.</text>
</comment>
<proteinExistence type="predicted"/>
<dbReference type="SUPFAM" id="SSF53850">
    <property type="entry name" value="Periplasmic binding protein-like II"/>
    <property type="match status" value="1"/>
</dbReference>